<keyword evidence="3" id="KW-1185">Reference proteome</keyword>
<dbReference type="Gene3D" id="2.60.120.10">
    <property type="entry name" value="Jelly Rolls"/>
    <property type="match status" value="1"/>
</dbReference>
<dbReference type="EMBL" id="CAJNJA010013325">
    <property type="protein sequence ID" value="CAE7318479.1"/>
    <property type="molecule type" value="Genomic_DNA"/>
</dbReference>
<evidence type="ECO:0000313" key="2">
    <source>
        <dbReference type="EMBL" id="CAE7318479.1"/>
    </source>
</evidence>
<evidence type="ECO:0000313" key="3">
    <source>
        <dbReference type="Proteomes" id="UP000601435"/>
    </source>
</evidence>
<dbReference type="OrthoDB" id="426894at2759"/>
<dbReference type="GO" id="GO:0003254">
    <property type="term" value="P:regulation of membrane depolarization"/>
    <property type="evidence" value="ECO:0007669"/>
    <property type="project" value="TreeGrafter"/>
</dbReference>
<evidence type="ECO:0008006" key="4">
    <source>
        <dbReference type="Google" id="ProtNLM"/>
    </source>
</evidence>
<dbReference type="PANTHER" id="PTHR45689">
    <property type="entry name" value="I[[H]] CHANNEL, ISOFORM E"/>
    <property type="match status" value="1"/>
</dbReference>
<name>A0A812NQS7_9DINO</name>
<evidence type="ECO:0000256" key="1">
    <source>
        <dbReference type="SAM" id="MobiDB-lite"/>
    </source>
</evidence>
<dbReference type="PANTHER" id="PTHR45689:SF5">
    <property type="entry name" value="I[[H]] CHANNEL, ISOFORM E"/>
    <property type="match status" value="1"/>
</dbReference>
<proteinExistence type="predicted"/>
<protein>
    <recommendedName>
        <fullName evidence="4">Cyclic nucleotide-binding domain-containing protein</fullName>
    </recommendedName>
</protein>
<comment type="caution">
    <text evidence="2">The sequence shown here is derived from an EMBL/GenBank/DDBJ whole genome shotgun (WGS) entry which is preliminary data.</text>
</comment>
<dbReference type="AlphaFoldDB" id="A0A812NQS7"/>
<gene>
    <name evidence="2" type="ORF">SNEC2469_LOCUS7968</name>
</gene>
<sequence>MVMVMRQANTSSSYGGLRLATQATKELPKASTPPPAPTPLPDAPLFKAKKLEDWLGPESFQYKGLLVSREPTWKDCQDVVDRVANRGEFGEDDDIKVKGVSAKEDLVAVADKLLVKVKLPEDVCEAIRRDVLEVGATVRSLCPWSDGLDFKLEIIGENSCTRWHRDNYCARAIVTYNSGGTEYAADANVDFWELENCGNNACIIKDPSEVCAVGVGDVLFMKGQKFPKGPRGLVHKSPEILYHYNGLVVNRLVLKVRRLKDIVEELVAYTGRQSILFIAGIINTAMLITLTSHFLSCAWYFVGRNSQDEGKQSWLEIANAAEVAAFTQYMHSLRYVINAPAPPRVAPDNGGELLVDICINIMVLMVLGTAVSKISSTLIELRAMNEVRDRQRREIRLYLTRQNTPFELITLIMKFVDYRLDKTSAISFDDGLISKTLQHELYLSQRSGFLEQIPILSLCQAVFPEVFAEICAMLERHVFERKENVFTTNSWATQMDVTTSGSYTLLSTGRAPEQVQGVRWFSEACLYIEGLIHEGALIAKTFAETFSLEGDALVRCLKNSPGSSRMYIEYARDFLAFMQQSDEPYAQETQIQAGELACVRNSIFQELYPDPRTLFINIDIRALYRGDGNGAEDEEDEDTEEKDEEDSDGAIQGGDALRSEMTMTQQQSWLVRRQNTVREIMNS</sequence>
<feature type="non-terminal residue" evidence="2">
    <location>
        <position position="1"/>
    </location>
</feature>
<accession>A0A812NQS7</accession>
<feature type="region of interest" description="Disordered" evidence="1">
    <location>
        <begin position="626"/>
        <end position="669"/>
    </location>
</feature>
<dbReference type="InterPro" id="IPR018490">
    <property type="entry name" value="cNMP-bd_dom_sf"/>
</dbReference>
<dbReference type="InterPro" id="IPR014955">
    <property type="entry name" value="DUF1826"/>
</dbReference>
<reference evidence="2" key="1">
    <citation type="submission" date="2021-02" db="EMBL/GenBank/DDBJ databases">
        <authorList>
            <person name="Dougan E. K."/>
            <person name="Rhodes N."/>
            <person name="Thang M."/>
            <person name="Chan C."/>
        </authorList>
    </citation>
    <scope>NUCLEOTIDE SEQUENCE</scope>
</reference>
<dbReference type="GO" id="GO:0035725">
    <property type="term" value="P:sodium ion transmembrane transport"/>
    <property type="evidence" value="ECO:0007669"/>
    <property type="project" value="TreeGrafter"/>
</dbReference>
<dbReference type="Pfam" id="PF08856">
    <property type="entry name" value="DUF1826"/>
    <property type="match status" value="1"/>
</dbReference>
<dbReference type="Proteomes" id="UP000601435">
    <property type="component" value="Unassembled WGS sequence"/>
</dbReference>
<dbReference type="GO" id="GO:0098855">
    <property type="term" value="C:HCN channel complex"/>
    <property type="evidence" value="ECO:0007669"/>
    <property type="project" value="TreeGrafter"/>
</dbReference>
<dbReference type="GO" id="GO:0005249">
    <property type="term" value="F:voltage-gated potassium channel activity"/>
    <property type="evidence" value="ECO:0007669"/>
    <property type="project" value="TreeGrafter"/>
</dbReference>
<dbReference type="InterPro" id="IPR014710">
    <property type="entry name" value="RmlC-like_jellyroll"/>
</dbReference>
<dbReference type="SUPFAM" id="SSF51206">
    <property type="entry name" value="cAMP-binding domain-like"/>
    <property type="match status" value="1"/>
</dbReference>
<dbReference type="InterPro" id="IPR051413">
    <property type="entry name" value="K/Na_HCN_channel"/>
</dbReference>
<feature type="compositionally biased region" description="Acidic residues" evidence="1">
    <location>
        <begin position="630"/>
        <end position="648"/>
    </location>
</feature>
<organism evidence="2 3">
    <name type="scientific">Symbiodinium necroappetens</name>
    <dbReference type="NCBI Taxonomy" id="1628268"/>
    <lineage>
        <taxon>Eukaryota</taxon>
        <taxon>Sar</taxon>
        <taxon>Alveolata</taxon>
        <taxon>Dinophyceae</taxon>
        <taxon>Suessiales</taxon>
        <taxon>Symbiodiniaceae</taxon>
        <taxon>Symbiodinium</taxon>
    </lineage>
</organism>